<dbReference type="Proteomes" id="UP000309550">
    <property type="component" value="Unassembled WGS sequence"/>
</dbReference>
<dbReference type="InterPro" id="IPR036680">
    <property type="entry name" value="SPOR-like_sf"/>
</dbReference>
<comment type="caution">
    <text evidence="3">The sequence shown here is derived from an EMBL/GenBank/DDBJ whole genome shotgun (WGS) entry which is preliminary data.</text>
</comment>
<evidence type="ECO:0000259" key="2">
    <source>
        <dbReference type="PROSITE" id="PS51724"/>
    </source>
</evidence>
<feature type="region of interest" description="Disordered" evidence="1">
    <location>
        <begin position="206"/>
        <end position="237"/>
    </location>
</feature>
<feature type="domain" description="SPOR" evidence="2">
    <location>
        <begin position="235"/>
        <end position="314"/>
    </location>
</feature>
<proteinExistence type="predicted"/>
<dbReference type="PROSITE" id="PS51257">
    <property type="entry name" value="PROKAR_LIPOPROTEIN"/>
    <property type="match status" value="1"/>
</dbReference>
<dbReference type="PROSITE" id="PS51724">
    <property type="entry name" value="SPOR"/>
    <property type="match status" value="1"/>
</dbReference>
<reference evidence="3 4" key="1">
    <citation type="submission" date="2019-05" db="EMBL/GenBank/DDBJ databases">
        <title>Sulfitobacter sabulilitoris sp. nov., isolated from a marine sand.</title>
        <authorList>
            <person name="Yoon J.-H."/>
        </authorList>
    </citation>
    <scope>NUCLEOTIDE SEQUENCE [LARGE SCALE GENOMIC DNA]</scope>
    <source>
        <strain evidence="3 4">HSMS-29</strain>
    </source>
</reference>
<evidence type="ECO:0000256" key="1">
    <source>
        <dbReference type="SAM" id="MobiDB-lite"/>
    </source>
</evidence>
<dbReference type="Gene3D" id="3.30.70.1070">
    <property type="entry name" value="Sporulation related repeat"/>
    <property type="match status" value="1"/>
</dbReference>
<evidence type="ECO:0000313" key="4">
    <source>
        <dbReference type="Proteomes" id="UP000309550"/>
    </source>
</evidence>
<dbReference type="InterPro" id="IPR007730">
    <property type="entry name" value="SPOR-like_dom"/>
</dbReference>
<sequence length="314" mass="33002">MSSARHHSMQHGHWQRRARRATGAVLVLGLLAACDDSGQFNIAESFKSKPAAEAAPQAGATTKMVERDVEAPEVFSVTEPGLWDGRPSLGGVWVAHPDVTDPERVIIRNTVNGKFVIGALFRRERDIPGPRLQISSDAATSLGVLAGAPVTLNVTALRREQTPEAPAAEDLPEDSDDADVLEAPAEITATALDPIASAAAAIEASPPAPAAAPEATEAPAATEATAKPAPRPASAPGLSKPFIQIGIFSVEANAERTAKQMRGAGMVPTVKRQETNRKAFWRVLVGPATSESERTDLLTKIKGEGFSDAYAVTN</sequence>
<dbReference type="Pfam" id="PF05036">
    <property type="entry name" value="SPOR"/>
    <property type="match status" value="1"/>
</dbReference>
<protein>
    <submittedName>
        <fullName evidence="3">SPOR domain-containing protein</fullName>
    </submittedName>
</protein>
<gene>
    <name evidence="3" type="ORF">FDT80_15875</name>
</gene>
<dbReference type="EMBL" id="VANS01000005">
    <property type="protein sequence ID" value="TMM50738.1"/>
    <property type="molecule type" value="Genomic_DNA"/>
</dbReference>
<dbReference type="AlphaFoldDB" id="A0A5S3PAW8"/>
<evidence type="ECO:0000313" key="3">
    <source>
        <dbReference type="EMBL" id="TMM50738.1"/>
    </source>
</evidence>
<keyword evidence="4" id="KW-1185">Reference proteome</keyword>
<organism evidence="3 4">
    <name type="scientific">Sulfitobacter sabulilitoris</name>
    <dbReference type="NCBI Taxonomy" id="2562655"/>
    <lineage>
        <taxon>Bacteria</taxon>
        <taxon>Pseudomonadati</taxon>
        <taxon>Pseudomonadota</taxon>
        <taxon>Alphaproteobacteria</taxon>
        <taxon>Rhodobacterales</taxon>
        <taxon>Roseobacteraceae</taxon>
        <taxon>Sulfitobacter</taxon>
    </lineage>
</organism>
<feature type="compositionally biased region" description="Low complexity" evidence="1">
    <location>
        <begin position="206"/>
        <end position="228"/>
    </location>
</feature>
<accession>A0A5S3PAW8</accession>
<dbReference type="GO" id="GO:0042834">
    <property type="term" value="F:peptidoglycan binding"/>
    <property type="evidence" value="ECO:0007669"/>
    <property type="project" value="InterPro"/>
</dbReference>
<dbReference type="SUPFAM" id="SSF110997">
    <property type="entry name" value="Sporulation related repeat"/>
    <property type="match status" value="1"/>
</dbReference>
<dbReference type="OrthoDB" id="9766672at2"/>
<dbReference type="RefSeq" id="WP_138663310.1">
    <property type="nucleotide sequence ID" value="NZ_VANS01000005.1"/>
</dbReference>
<name>A0A5S3PAW8_9RHOB</name>